<dbReference type="Pfam" id="PF12833">
    <property type="entry name" value="HTH_18"/>
    <property type="match status" value="1"/>
</dbReference>
<dbReference type="PANTHER" id="PTHR43280:SF30">
    <property type="entry name" value="MMSAB OPERON REGULATORY PROTEIN"/>
    <property type="match status" value="1"/>
</dbReference>
<evidence type="ECO:0000256" key="1">
    <source>
        <dbReference type="ARBA" id="ARBA00023015"/>
    </source>
</evidence>
<evidence type="ECO:0000256" key="3">
    <source>
        <dbReference type="ARBA" id="ARBA00023163"/>
    </source>
</evidence>
<keyword evidence="3" id="KW-0804">Transcription</keyword>
<sequence>MATYMDYTVSLNPIRIIDRTTDRSKLSIQSLSIYSVGHLPNRVQYRSEATFLHYALVYIADGSGTYRVNNGEKQAVEQGSWFLFAPGSVYDYGPEGRQTWDEYYFTIEGPRIGEWMSSWLTEPERVRRTTHDDAVQNKIDRIFLLMDSSIPDNLDRAALLLESLLFELAAGSDARPRHLTGGDRYTELMEDIAATIHQRFDAEALCKRHLISISTLRRLVHRHTGYSLHEYVHRLKISEAKNRLLNTDQSVQDIAGSLGFADVFYFSRLFKKFSGVSPQHFRHHEQR</sequence>
<keyword evidence="2" id="KW-0238">DNA-binding</keyword>
<protein>
    <submittedName>
        <fullName evidence="5">AraC family transcriptional regulator</fullName>
    </submittedName>
</protein>
<feature type="domain" description="HTH araC/xylS-type" evidence="4">
    <location>
        <begin position="186"/>
        <end position="284"/>
    </location>
</feature>
<dbReference type="PRINTS" id="PR00032">
    <property type="entry name" value="HTHARAC"/>
</dbReference>
<name>A0ABW5PK98_9BACL</name>
<evidence type="ECO:0000256" key="2">
    <source>
        <dbReference type="ARBA" id="ARBA00023125"/>
    </source>
</evidence>
<comment type="caution">
    <text evidence="5">The sequence shown here is derived from an EMBL/GenBank/DDBJ whole genome shotgun (WGS) entry which is preliminary data.</text>
</comment>
<evidence type="ECO:0000259" key="4">
    <source>
        <dbReference type="PROSITE" id="PS01124"/>
    </source>
</evidence>
<accession>A0ABW5PK98</accession>
<reference evidence="6" key="1">
    <citation type="journal article" date="2019" name="Int. J. Syst. Evol. Microbiol.">
        <title>The Global Catalogue of Microorganisms (GCM) 10K type strain sequencing project: providing services to taxonomists for standard genome sequencing and annotation.</title>
        <authorList>
            <consortium name="The Broad Institute Genomics Platform"/>
            <consortium name="The Broad Institute Genome Sequencing Center for Infectious Disease"/>
            <person name="Wu L."/>
            <person name="Ma J."/>
        </authorList>
    </citation>
    <scope>NUCLEOTIDE SEQUENCE [LARGE SCALE GENOMIC DNA]</scope>
    <source>
        <strain evidence="6">KCTC 3950</strain>
    </source>
</reference>
<dbReference type="InterPro" id="IPR018060">
    <property type="entry name" value="HTH_AraC"/>
</dbReference>
<dbReference type="Gene3D" id="1.10.10.60">
    <property type="entry name" value="Homeodomain-like"/>
    <property type="match status" value="1"/>
</dbReference>
<dbReference type="InterPro" id="IPR003313">
    <property type="entry name" value="AraC-bd"/>
</dbReference>
<organism evidence="5 6">
    <name type="scientific">Paenibacillus gansuensis</name>
    <dbReference type="NCBI Taxonomy" id="306542"/>
    <lineage>
        <taxon>Bacteria</taxon>
        <taxon>Bacillati</taxon>
        <taxon>Bacillota</taxon>
        <taxon>Bacilli</taxon>
        <taxon>Bacillales</taxon>
        <taxon>Paenibacillaceae</taxon>
        <taxon>Paenibacillus</taxon>
    </lineage>
</organism>
<gene>
    <name evidence="5" type="ORF">ACFSUF_21170</name>
</gene>
<dbReference type="InterPro" id="IPR037923">
    <property type="entry name" value="HTH-like"/>
</dbReference>
<dbReference type="SUPFAM" id="SSF46689">
    <property type="entry name" value="Homeodomain-like"/>
    <property type="match status" value="1"/>
</dbReference>
<proteinExistence type="predicted"/>
<dbReference type="EMBL" id="JBHUME010000015">
    <property type="protein sequence ID" value="MFD2614930.1"/>
    <property type="molecule type" value="Genomic_DNA"/>
</dbReference>
<dbReference type="RefSeq" id="WP_377606328.1">
    <property type="nucleotide sequence ID" value="NZ_JBHUME010000015.1"/>
</dbReference>
<dbReference type="InterPro" id="IPR020449">
    <property type="entry name" value="Tscrpt_reg_AraC-type_HTH"/>
</dbReference>
<dbReference type="PROSITE" id="PS01124">
    <property type="entry name" value="HTH_ARAC_FAMILY_2"/>
    <property type="match status" value="1"/>
</dbReference>
<evidence type="ECO:0000313" key="5">
    <source>
        <dbReference type="EMBL" id="MFD2614930.1"/>
    </source>
</evidence>
<dbReference type="PANTHER" id="PTHR43280">
    <property type="entry name" value="ARAC-FAMILY TRANSCRIPTIONAL REGULATOR"/>
    <property type="match status" value="1"/>
</dbReference>
<dbReference type="SUPFAM" id="SSF51215">
    <property type="entry name" value="Regulatory protein AraC"/>
    <property type="match status" value="1"/>
</dbReference>
<dbReference type="Gene3D" id="2.60.120.280">
    <property type="entry name" value="Regulatory protein AraC"/>
    <property type="match status" value="1"/>
</dbReference>
<keyword evidence="1" id="KW-0805">Transcription regulation</keyword>
<dbReference type="Pfam" id="PF02311">
    <property type="entry name" value="AraC_binding"/>
    <property type="match status" value="1"/>
</dbReference>
<dbReference type="InterPro" id="IPR009057">
    <property type="entry name" value="Homeodomain-like_sf"/>
</dbReference>
<dbReference type="Proteomes" id="UP001597541">
    <property type="component" value="Unassembled WGS sequence"/>
</dbReference>
<evidence type="ECO:0000313" key="6">
    <source>
        <dbReference type="Proteomes" id="UP001597541"/>
    </source>
</evidence>
<dbReference type="SMART" id="SM00342">
    <property type="entry name" value="HTH_ARAC"/>
    <property type="match status" value="1"/>
</dbReference>
<keyword evidence="6" id="KW-1185">Reference proteome</keyword>